<evidence type="ECO:0000256" key="4">
    <source>
        <dbReference type="ARBA" id="ARBA00022500"/>
    </source>
</evidence>
<keyword evidence="9 11" id="KW-0807">Transducer</keyword>
<keyword evidence="2" id="KW-1003">Cell membrane</keyword>
<dbReference type="InterPro" id="IPR003660">
    <property type="entry name" value="HAMP_dom"/>
</dbReference>
<dbReference type="GO" id="GO:0005886">
    <property type="term" value="C:plasma membrane"/>
    <property type="evidence" value="ECO:0007669"/>
    <property type="project" value="UniProtKB-SubCell"/>
</dbReference>
<dbReference type="SUPFAM" id="SSF58104">
    <property type="entry name" value="Methyl-accepting chemotaxis protein (MCP) signaling domain"/>
    <property type="match status" value="1"/>
</dbReference>
<evidence type="ECO:0000313" key="16">
    <source>
        <dbReference type="Proteomes" id="UP001064262"/>
    </source>
</evidence>
<keyword evidence="3" id="KW-0488">Methylation</keyword>
<keyword evidence="8 12" id="KW-0472">Membrane</keyword>
<dbReference type="PROSITE" id="PS50885">
    <property type="entry name" value="HAMP"/>
    <property type="match status" value="1"/>
</dbReference>
<comment type="caution">
    <text evidence="15">The sequence shown here is derived from an EMBL/GenBank/DDBJ whole genome shotgun (WGS) entry which is preliminary data.</text>
</comment>
<feature type="domain" description="HAMP" evidence="14">
    <location>
        <begin position="215"/>
        <end position="267"/>
    </location>
</feature>
<evidence type="ECO:0000259" key="14">
    <source>
        <dbReference type="PROSITE" id="PS50885"/>
    </source>
</evidence>
<feature type="domain" description="Methyl-accepting transducer" evidence="13">
    <location>
        <begin position="272"/>
        <end position="501"/>
    </location>
</feature>
<evidence type="ECO:0000259" key="13">
    <source>
        <dbReference type="PROSITE" id="PS50111"/>
    </source>
</evidence>
<dbReference type="GO" id="GO:0006935">
    <property type="term" value="P:chemotaxis"/>
    <property type="evidence" value="ECO:0007669"/>
    <property type="project" value="UniProtKB-KW"/>
</dbReference>
<dbReference type="PROSITE" id="PS00538">
    <property type="entry name" value="CHEMOTAXIS_TRANSDUC_1"/>
    <property type="match status" value="1"/>
</dbReference>
<evidence type="ECO:0000256" key="6">
    <source>
        <dbReference type="ARBA" id="ARBA00022692"/>
    </source>
</evidence>
<evidence type="ECO:0000256" key="8">
    <source>
        <dbReference type="ARBA" id="ARBA00023136"/>
    </source>
</evidence>
<dbReference type="Proteomes" id="UP001064262">
    <property type="component" value="Unassembled WGS sequence"/>
</dbReference>
<reference evidence="15" key="1">
    <citation type="submission" date="2022-09" db="EMBL/GenBank/DDBJ databases">
        <title>Winslowiella arboricola sp. nov., isolated from bleeding cankers on broadleaf hosts.</title>
        <authorList>
            <person name="Brady C."/>
            <person name="Kaur S."/>
            <person name="Crampton B."/>
            <person name="Maddock D."/>
            <person name="Arnold D."/>
            <person name="Denman S."/>
        </authorList>
    </citation>
    <scope>NUCLEOTIDE SEQUENCE</scope>
    <source>
        <strain evidence="15">BAC 15a-03b</strain>
    </source>
</reference>
<dbReference type="FunFam" id="1.10.287.950:FF:000001">
    <property type="entry name" value="Methyl-accepting chemotaxis sensory transducer"/>
    <property type="match status" value="1"/>
</dbReference>
<evidence type="ECO:0000256" key="2">
    <source>
        <dbReference type="ARBA" id="ARBA00022475"/>
    </source>
</evidence>
<feature type="transmembrane region" description="Helical" evidence="12">
    <location>
        <begin position="190"/>
        <end position="209"/>
    </location>
</feature>
<evidence type="ECO:0000256" key="9">
    <source>
        <dbReference type="ARBA" id="ARBA00023224"/>
    </source>
</evidence>
<dbReference type="AlphaFoldDB" id="A0A9J6PMN5"/>
<dbReference type="RefSeq" id="WP_267144827.1">
    <property type="nucleotide sequence ID" value="NZ_JAODIL010000082.1"/>
</dbReference>
<dbReference type="SMART" id="SM00283">
    <property type="entry name" value="MA"/>
    <property type="match status" value="1"/>
</dbReference>
<dbReference type="InterPro" id="IPR004089">
    <property type="entry name" value="MCPsignal_dom"/>
</dbReference>
<feature type="transmembrane region" description="Helical" evidence="12">
    <location>
        <begin position="12"/>
        <end position="33"/>
    </location>
</feature>
<dbReference type="EMBL" id="JAODIM010000043">
    <property type="protein sequence ID" value="MCU5779561.1"/>
    <property type="molecule type" value="Genomic_DNA"/>
</dbReference>
<keyword evidence="5" id="KW-0997">Cell inner membrane</keyword>
<dbReference type="InterPro" id="IPR004090">
    <property type="entry name" value="Chemotax_Me-accpt_rcpt"/>
</dbReference>
<dbReference type="SMART" id="SM00304">
    <property type="entry name" value="HAMP"/>
    <property type="match status" value="1"/>
</dbReference>
<protein>
    <submittedName>
        <fullName evidence="15">Methyl-accepting chemotaxis protein</fullName>
    </submittedName>
</protein>
<dbReference type="Pfam" id="PF00015">
    <property type="entry name" value="MCPsignal"/>
    <property type="match status" value="1"/>
</dbReference>
<comment type="subcellular location">
    <subcellularLocation>
        <location evidence="1">Cell inner membrane</location>
        <topology evidence="1">Multi-pass membrane protein</topology>
    </subcellularLocation>
</comment>
<dbReference type="PROSITE" id="PS50111">
    <property type="entry name" value="CHEMOTAXIS_TRANSDUC_2"/>
    <property type="match status" value="1"/>
</dbReference>
<dbReference type="Gene3D" id="1.10.287.950">
    <property type="entry name" value="Methyl-accepting chemotaxis protein"/>
    <property type="match status" value="1"/>
</dbReference>
<sequence>MNILKNFTIRAVMLWILGLFCLLWLCVGLYSVYSLDALGKGNEVDRHIVNQMTVLSKGNDQYFRFVTRLSRIVEARQGGAAADPAEMAAAQKSLDNMSKLLSEFKQLSPGPLGAEVVNNVTENWQKLLDQGVVPQMQSAQQATLDAYRQQSRNVTPPLSRAFGASAEKFNLAASDMLDATRVTVDHLTQMTKVIIIAAVIAGLLILLFTDRYLVTMLVRPIGILREHFRIIAEGDLSQPVHDIGRNCVGKLVPLLNAMQGSLRDAVGAIRGGTENIWRGATEISSGNNDLSSRTEQQAAALEETAASMEQLTATVKFNADNARQASVLADSASVTASKGGKLVSDVVTTMQGISGSSQKIAEITNVINSIAFQTNILALNAAVEAARAGEQGRGFAVVASEVRNLAQRSAGAAKEIEGLIADSVLRVDNGSRLVNEAGTTMSEILKAVTDVTDIMKQIAAASEEQSKGISQVGIAISEMDSVTQQNASLVEQVSAAASALERQTEELQSSVAKFRLSQNDSAAAAKSAAKALPLKTASLKQPAAASAGAADEWISF</sequence>
<evidence type="ECO:0000313" key="15">
    <source>
        <dbReference type="EMBL" id="MCU5779561.1"/>
    </source>
</evidence>
<dbReference type="PANTHER" id="PTHR43531">
    <property type="entry name" value="PROTEIN ICFG"/>
    <property type="match status" value="1"/>
</dbReference>
<keyword evidence="6 12" id="KW-0812">Transmembrane</keyword>
<organism evidence="15 16">
    <name type="scientific">Winslowiella arboricola</name>
    <dbReference type="NCBI Taxonomy" id="2978220"/>
    <lineage>
        <taxon>Bacteria</taxon>
        <taxon>Pseudomonadati</taxon>
        <taxon>Pseudomonadota</taxon>
        <taxon>Gammaproteobacteria</taxon>
        <taxon>Enterobacterales</taxon>
        <taxon>Erwiniaceae</taxon>
        <taxon>Winslowiella</taxon>
    </lineage>
</organism>
<keyword evidence="16" id="KW-1185">Reference proteome</keyword>
<evidence type="ECO:0000256" key="1">
    <source>
        <dbReference type="ARBA" id="ARBA00004429"/>
    </source>
</evidence>
<proteinExistence type="inferred from homology"/>
<dbReference type="GO" id="GO:0004888">
    <property type="term" value="F:transmembrane signaling receptor activity"/>
    <property type="evidence" value="ECO:0007669"/>
    <property type="project" value="InterPro"/>
</dbReference>
<name>A0A9J6PMN5_9GAMM</name>
<dbReference type="PRINTS" id="PR00260">
    <property type="entry name" value="CHEMTRNSDUCR"/>
</dbReference>
<dbReference type="PANTHER" id="PTHR43531:SF14">
    <property type="entry name" value="METHYL-ACCEPTING CHEMOTAXIS PROTEIN I-RELATED"/>
    <property type="match status" value="1"/>
</dbReference>
<evidence type="ECO:0000256" key="10">
    <source>
        <dbReference type="ARBA" id="ARBA00029447"/>
    </source>
</evidence>
<gene>
    <name evidence="15" type="ORF">N5923_18920</name>
</gene>
<accession>A0A9J6PMN5</accession>
<dbReference type="GO" id="GO:0007165">
    <property type="term" value="P:signal transduction"/>
    <property type="evidence" value="ECO:0007669"/>
    <property type="project" value="UniProtKB-KW"/>
</dbReference>
<keyword evidence="4" id="KW-0145">Chemotaxis</keyword>
<dbReference type="CDD" id="cd06225">
    <property type="entry name" value="HAMP"/>
    <property type="match status" value="1"/>
</dbReference>
<evidence type="ECO:0000256" key="3">
    <source>
        <dbReference type="ARBA" id="ARBA00022481"/>
    </source>
</evidence>
<evidence type="ECO:0000256" key="5">
    <source>
        <dbReference type="ARBA" id="ARBA00022519"/>
    </source>
</evidence>
<comment type="similarity">
    <text evidence="10">Belongs to the methyl-accepting chemotaxis (MCP) protein family.</text>
</comment>
<dbReference type="InterPro" id="IPR004091">
    <property type="entry name" value="Chemotax_Me-accpt_rcpt_Me-site"/>
</dbReference>
<evidence type="ECO:0000256" key="11">
    <source>
        <dbReference type="PROSITE-ProRule" id="PRU00284"/>
    </source>
</evidence>
<dbReference type="InterPro" id="IPR051310">
    <property type="entry name" value="MCP_chemotaxis"/>
</dbReference>
<evidence type="ECO:0000256" key="12">
    <source>
        <dbReference type="SAM" id="Phobius"/>
    </source>
</evidence>
<dbReference type="CDD" id="cd11386">
    <property type="entry name" value="MCP_signal"/>
    <property type="match status" value="1"/>
</dbReference>
<evidence type="ECO:0000256" key="7">
    <source>
        <dbReference type="ARBA" id="ARBA00022989"/>
    </source>
</evidence>
<keyword evidence="7 12" id="KW-1133">Transmembrane helix</keyword>
<dbReference type="Pfam" id="PF02203">
    <property type="entry name" value="TarH"/>
    <property type="match status" value="1"/>
</dbReference>
<dbReference type="InterPro" id="IPR003122">
    <property type="entry name" value="Tar_rcpt_lig-bd"/>
</dbReference>